<dbReference type="STRING" id="1329250.WOSG25_071430"/>
<dbReference type="Proteomes" id="UP000030643">
    <property type="component" value="Unassembled WGS sequence"/>
</dbReference>
<gene>
    <name evidence="2" type="ORF">WOSG25_071430</name>
</gene>
<evidence type="ECO:0000313" key="2">
    <source>
        <dbReference type="EMBL" id="GAK31166.1"/>
    </source>
</evidence>
<keyword evidence="1" id="KW-0472">Membrane</keyword>
<feature type="transmembrane region" description="Helical" evidence="1">
    <location>
        <begin position="155"/>
        <end position="179"/>
    </location>
</feature>
<keyword evidence="3" id="KW-1185">Reference proteome</keyword>
<feature type="transmembrane region" description="Helical" evidence="1">
    <location>
        <begin position="80"/>
        <end position="97"/>
    </location>
</feature>
<keyword evidence="1" id="KW-1133">Transmembrane helix</keyword>
<evidence type="ECO:0000313" key="3">
    <source>
        <dbReference type="Proteomes" id="UP000030643"/>
    </source>
</evidence>
<organism evidence="2 3">
    <name type="scientific">Weissella oryzae (strain DSM 25784 / JCM 18191 / LMG 30913 / SG25)</name>
    <dbReference type="NCBI Taxonomy" id="1329250"/>
    <lineage>
        <taxon>Bacteria</taxon>
        <taxon>Bacillati</taxon>
        <taxon>Bacillota</taxon>
        <taxon>Bacilli</taxon>
        <taxon>Lactobacillales</taxon>
        <taxon>Lactobacillaceae</taxon>
        <taxon>Weissella</taxon>
    </lineage>
</organism>
<keyword evidence="1" id="KW-0812">Transmembrane</keyword>
<reference evidence="3" key="1">
    <citation type="journal article" date="2014" name="Genome Announc.">
        <title>Draft genome sequence of Weissella oryzae SG25T, isolated from fermented rice grains.</title>
        <authorList>
            <person name="Tanizawa Y."/>
            <person name="Fujisawa T."/>
            <person name="Mochizuki T."/>
            <person name="Kaminuma E."/>
            <person name="Suzuki Y."/>
            <person name="Nakamura Y."/>
            <person name="Tohno M."/>
        </authorList>
    </citation>
    <scope>NUCLEOTIDE SEQUENCE [LARGE SCALE GENOMIC DNA]</scope>
    <source>
        <strain evidence="3">DSM 25784 / JCM 18191 / LMG 30913 / SG25</strain>
    </source>
</reference>
<dbReference type="AlphaFoldDB" id="A0A069D1D1"/>
<proteinExistence type="predicted"/>
<dbReference type="EMBL" id="DF820490">
    <property type="protein sequence ID" value="GAK31166.1"/>
    <property type="molecule type" value="Genomic_DNA"/>
</dbReference>
<dbReference type="OrthoDB" id="9820540at2"/>
<protein>
    <submittedName>
        <fullName evidence="2">Predicted permease</fullName>
    </submittedName>
</protein>
<accession>A0A069D1D1</accession>
<sequence length="209" mass="23596">MKQPVEVFRVKDAKESYFIAHTEEDKYILFKLRSPWYGFLNLIPGVSVARKGQIIDAEIAKQWIYIPNSDERENGSGTRVGLAMIAGILLNAGFLEYSDLGHVYLLITAIILGFLAANLYASFTDAQIKKQNKLIQDFKPNIEASIYNPSIGVRLLMLCMLVVALLPLGSFQIFAMFMFSMVVNITSYNNFVDAENLEDTNNRIKILNL</sequence>
<dbReference type="RefSeq" id="WP_027699183.1">
    <property type="nucleotide sequence ID" value="NZ_DF820490.1"/>
</dbReference>
<feature type="transmembrane region" description="Helical" evidence="1">
    <location>
        <begin position="103"/>
        <end position="123"/>
    </location>
</feature>
<evidence type="ECO:0000256" key="1">
    <source>
        <dbReference type="SAM" id="Phobius"/>
    </source>
</evidence>
<name>A0A069D1D1_WEIOS</name>